<feature type="compositionally biased region" description="Basic and acidic residues" evidence="1">
    <location>
        <begin position="256"/>
        <end position="269"/>
    </location>
</feature>
<evidence type="ECO:0000313" key="2">
    <source>
        <dbReference type="EMBL" id="GAA2915347.1"/>
    </source>
</evidence>
<dbReference type="InterPro" id="IPR027417">
    <property type="entry name" value="P-loop_NTPase"/>
</dbReference>
<feature type="region of interest" description="Disordered" evidence="1">
    <location>
        <begin position="216"/>
        <end position="315"/>
    </location>
</feature>
<reference evidence="2 3" key="1">
    <citation type="journal article" date="2019" name="Int. J. Syst. Evol. Microbiol.">
        <title>The Global Catalogue of Microorganisms (GCM) 10K type strain sequencing project: providing services to taxonomists for standard genome sequencing and annotation.</title>
        <authorList>
            <consortium name="The Broad Institute Genomics Platform"/>
            <consortium name="The Broad Institute Genome Sequencing Center for Infectious Disease"/>
            <person name="Wu L."/>
            <person name="Ma J."/>
        </authorList>
    </citation>
    <scope>NUCLEOTIDE SEQUENCE [LARGE SCALE GENOMIC DNA]</scope>
    <source>
        <strain evidence="2 3">JCM 4087</strain>
    </source>
</reference>
<gene>
    <name evidence="2" type="ORF">GCM10020221_08820</name>
</gene>
<dbReference type="SUPFAM" id="SSF52540">
    <property type="entry name" value="P-loop containing nucleoside triphosphate hydrolases"/>
    <property type="match status" value="1"/>
</dbReference>
<accession>A0ABN3WH63</accession>
<dbReference type="Gene3D" id="3.40.50.300">
    <property type="entry name" value="P-loop containing nucleotide triphosphate hydrolases"/>
    <property type="match status" value="1"/>
</dbReference>
<evidence type="ECO:0000256" key="1">
    <source>
        <dbReference type="SAM" id="MobiDB-lite"/>
    </source>
</evidence>
<evidence type="ECO:0000313" key="3">
    <source>
        <dbReference type="Proteomes" id="UP001501102"/>
    </source>
</evidence>
<protein>
    <recommendedName>
        <fullName evidence="4">ATP-binding protein</fullName>
    </recommendedName>
</protein>
<dbReference type="PRINTS" id="PR00988">
    <property type="entry name" value="URIDINKINASE"/>
</dbReference>
<proteinExistence type="predicted"/>
<dbReference type="Proteomes" id="UP001501102">
    <property type="component" value="Unassembled WGS sequence"/>
</dbReference>
<evidence type="ECO:0008006" key="4">
    <source>
        <dbReference type="Google" id="ProtNLM"/>
    </source>
</evidence>
<dbReference type="EMBL" id="BAAAXZ010000034">
    <property type="protein sequence ID" value="GAA2915347.1"/>
    <property type="molecule type" value="Genomic_DNA"/>
</dbReference>
<keyword evidence="3" id="KW-1185">Reference proteome</keyword>
<comment type="caution">
    <text evidence="2">The sequence shown here is derived from an EMBL/GenBank/DDBJ whole genome shotgun (WGS) entry which is preliminary data.</text>
</comment>
<name>A0ABN3WH63_STRTU</name>
<sequence>MFRDCPTASAPHARVILLAGPSGSGKSSLAALTGLPVLNLDDFYKEGTDPTLPQLPDGSGADWDSPLSWDGDAAVAAIEELCRTSRTSVPVYDIGTSSRTGASVLEIGRTPLFVAEGIFAADVIGRCRELGVLADALCLRGRPSTTFRRRLARDLREARKPVLYLVRRGLRLMRGERGIVARQTALGAFPCGRDAAMGRIAAAAAGRCEKGRFPARHAARASGGGAGTERTLSRSDEVHSAAPRKGRAAVTTVRLRRGERIAEPVRREPPGPARRGCRNSLGTVAGTPPGDRPANAEAGGQTPRPSARFPFPPPFPPSFFLPLVSPVVPPSF</sequence>
<organism evidence="2 3">
    <name type="scientific">Streptomyces thioluteus</name>
    <dbReference type="NCBI Taxonomy" id="66431"/>
    <lineage>
        <taxon>Bacteria</taxon>
        <taxon>Bacillati</taxon>
        <taxon>Actinomycetota</taxon>
        <taxon>Actinomycetes</taxon>
        <taxon>Kitasatosporales</taxon>
        <taxon>Streptomycetaceae</taxon>
        <taxon>Streptomyces</taxon>
    </lineage>
</organism>